<evidence type="ECO:0000256" key="5">
    <source>
        <dbReference type="ARBA" id="ARBA00023180"/>
    </source>
</evidence>
<keyword evidence="5" id="KW-0325">Glycoprotein</keyword>
<dbReference type="PANTHER" id="PTHR10009">
    <property type="entry name" value="PROTEIN YELLOW-RELATED"/>
    <property type="match status" value="1"/>
</dbReference>
<dbReference type="Gene3D" id="2.120.10.30">
    <property type="entry name" value="TolB, C-terminal domain"/>
    <property type="match status" value="1"/>
</dbReference>
<dbReference type="PRINTS" id="PR01366">
    <property type="entry name" value="ROYALJELLY"/>
</dbReference>
<evidence type="ECO:0000256" key="1">
    <source>
        <dbReference type="ARBA" id="ARBA00004613"/>
    </source>
</evidence>
<dbReference type="InterPro" id="IPR017996">
    <property type="entry name" value="MRJP/yellow-related"/>
</dbReference>
<dbReference type="eggNOG" id="ENOG502QU9G">
    <property type="taxonomic scope" value="Eukaryota"/>
</dbReference>
<dbReference type="InterPro" id="IPR011042">
    <property type="entry name" value="6-blade_b-propeller_TolB-like"/>
</dbReference>
<keyword evidence="4" id="KW-0732">Signal</keyword>
<evidence type="ECO:0000256" key="2">
    <source>
        <dbReference type="ARBA" id="ARBA00009127"/>
    </source>
</evidence>
<gene>
    <name evidence="7" type="primary">LOC105261634</name>
</gene>
<evidence type="ECO:0000313" key="6">
    <source>
        <dbReference type="Proteomes" id="UP001652621"/>
    </source>
</evidence>
<dbReference type="Proteomes" id="UP001652621">
    <property type="component" value="Unplaced"/>
</dbReference>
<dbReference type="VEuPathDB" id="VectorBase:MDOA016852"/>
<name>A0A9J7D4B7_MUSDO</name>
<reference evidence="7" key="1">
    <citation type="submission" date="2025-08" db="UniProtKB">
        <authorList>
            <consortium name="RefSeq"/>
        </authorList>
    </citation>
    <scope>IDENTIFICATION</scope>
    <source>
        <strain evidence="7">Aabys</strain>
        <tissue evidence="7">Whole body</tissue>
    </source>
</reference>
<dbReference type="VEuPathDB" id="VectorBase:MDOMA2_002631"/>
<comment type="subcellular location">
    <subcellularLocation>
        <location evidence="1">Secreted</location>
    </subcellularLocation>
</comment>
<keyword evidence="6" id="KW-1185">Reference proteome</keyword>
<dbReference type="RefSeq" id="XP_011291279.2">
    <property type="nucleotide sequence ID" value="XM_011292977.3"/>
</dbReference>
<proteinExistence type="inferred from homology"/>
<dbReference type="GeneID" id="105261634"/>
<dbReference type="PANTHER" id="PTHR10009:SF7">
    <property type="entry name" value="GH10609P-RELATED"/>
    <property type="match status" value="1"/>
</dbReference>
<organism evidence="6 7">
    <name type="scientific">Musca domestica</name>
    <name type="common">House fly</name>
    <dbReference type="NCBI Taxonomy" id="7370"/>
    <lineage>
        <taxon>Eukaryota</taxon>
        <taxon>Metazoa</taxon>
        <taxon>Ecdysozoa</taxon>
        <taxon>Arthropoda</taxon>
        <taxon>Hexapoda</taxon>
        <taxon>Insecta</taxon>
        <taxon>Pterygota</taxon>
        <taxon>Neoptera</taxon>
        <taxon>Endopterygota</taxon>
        <taxon>Diptera</taxon>
        <taxon>Brachycera</taxon>
        <taxon>Muscomorpha</taxon>
        <taxon>Muscoidea</taxon>
        <taxon>Muscidae</taxon>
        <taxon>Musca</taxon>
    </lineage>
</organism>
<evidence type="ECO:0000256" key="4">
    <source>
        <dbReference type="ARBA" id="ARBA00022729"/>
    </source>
</evidence>
<dbReference type="OrthoDB" id="8184345at2759"/>
<evidence type="ECO:0000256" key="3">
    <source>
        <dbReference type="ARBA" id="ARBA00022525"/>
    </source>
</evidence>
<accession>A0A9J7D4B7</accession>
<comment type="similarity">
    <text evidence="2">Belongs to the major royal jelly protein family.</text>
</comment>
<keyword evidence="3" id="KW-0964">Secreted</keyword>
<protein>
    <submittedName>
        <fullName evidence="7">Major royal jelly protein 1</fullName>
    </submittedName>
</protein>
<evidence type="ECO:0000313" key="7">
    <source>
        <dbReference type="RefSeq" id="XP_011291279.2"/>
    </source>
</evidence>
<sequence>MWLCFSLILSPTSGYEYLPPHVSFDPAENFHNSSEYHLSPQLVQTKVSVYKYDYNPENELDFSAGHRKNPAHILLKPLLSDNLDLPLIKLPTSKNRPMEIVFEGNALEFDFPSEEEKQAALKDGRYKPNNILPIDVDVYSPSDGSRTQVFMTIPRFDRGPPYSLARVRNEPGQSGIKLEAYPDYSWHSSYGANCKGLASVYRVMIDPCNRMWILDSGEIGRNHTCSPQIVVFDIPSHREVHRYELPRKVYVKDYSRLVTIVLDVADPPPHGRCEKTFAYLADATSFALVVYDHQKRDSWRIENRFTYPNPHFSKHTVAGESFELLDGVFGMSVTPHGLNMQRMLYFHSLSNDLLAAVPLDVLNNGSYFRIGDISARLKDFHAVGQRGVQCTVSAMTPHGYLLCGFLNPIGIVGWDIRKPYTAENRITLAENHKTLQFIGGLKIAPNAEGKLEVWMLSNRAQKFFSGTNNLKEINYRVQKCGLNELLLGLPC</sequence>
<dbReference type="Pfam" id="PF03022">
    <property type="entry name" value="MRJP"/>
    <property type="match status" value="1"/>
</dbReference>